<gene>
    <name evidence="2" type="ORF">M569_03076</name>
</gene>
<dbReference type="Proteomes" id="UP000015453">
    <property type="component" value="Unassembled WGS sequence"/>
</dbReference>
<evidence type="ECO:0000256" key="1">
    <source>
        <dbReference type="ARBA" id="ARBA00023186"/>
    </source>
</evidence>
<dbReference type="AlphaFoldDB" id="S8CW91"/>
<organism evidence="2 3">
    <name type="scientific">Genlisea aurea</name>
    <dbReference type="NCBI Taxonomy" id="192259"/>
    <lineage>
        <taxon>Eukaryota</taxon>
        <taxon>Viridiplantae</taxon>
        <taxon>Streptophyta</taxon>
        <taxon>Embryophyta</taxon>
        <taxon>Tracheophyta</taxon>
        <taxon>Spermatophyta</taxon>
        <taxon>Magnoliopsida</taxon>
        <taxon>eudicotyledons</taxon>
        <taxon>Gunneridae</taxon>
        <taxon>Pentapetalae</taxon>
        <taxon>asterids</taxon>
        <taxon>lamiids</taxon>
        <taxon>Lamiales</taxon>
        <taxon>Lentibulariaceae</taxon>
        <taxon>Genlisea</taxon>
    </lineage>
</organism>
<proteinExistence type="predicted"/>
<protein>
    <recommendedName>
        <fullName evidence="4">BAG domain-containing protein</fullName>
    </recommendedName>
</protein>
<name>S8CW91_9LAMI</name>
<dbReference type="OrthoDB" id="747353at2759"/>
<keyword evidence="1" id="KW-0143">Chaperone</keyword>
<dbReference type="PANTHER" id="PTHR33322:SF3">
    <property type="entry name" value="BAG FAMILY MOLECULAR CHAPERONE REGULATOR 7"/>
    <property type="match status" value="1"/>
</dbReference>
<keyword evidence="3" id="KW-1185">Reference proteome</keyword>
<comment type="caution">
    <text evidence="2">The sequence shown here is derived from an EMBL/GenBank/DDBJ whole genome shotgun (WGS) entry which is preliminary data.</text>
</comment>
<dbReference type="EMBL" id="AUSU01001145">
    <property type="protein sequence ID" value="EPS71684.1"/>
    <property type="molecule type" value="Genomic_DNA"/>
</dbReference>
<dbReference type="GO" id="GO:0006457">
    <property type="term" value="P:protein folding"/>
    <property type="evidence" value="ECO:0007669"/>
    <property type="project" value="TreeGrafter"/>
</dbReference>
<evidence type="ECO:0000313" key="2">
    <source>
        <dbReference type="EMBL" id="EPS71684.1"/>
    </source>
</evidence>
<accession>S8CW91</accession>
<evidence type="ECO:0008006" key="4">
    <source>
        <dbReference type="Google" id="ProtNLM"/>
    </source>
</evidence>
<reference evidence="2 3" key="1">
    <citation type="journal article" date="2013" name="BMC Genomics">
        <title>The miniature genome of a carnivorous plant Genlisea aurea contains a low number of genes and short non-coding sequences.</title>
        <authorList>
            <person name="Leushkin E.V."/>
            <person name="Sutormin R.A."/>
            <person name="Nabieva E.R."/>
            <person name="Penin A.A."/>
            <person name="Kondrashov A.S."/>
            <person name="Logacheva M.D."/>
        </authorList>
    </citation>
    <scope>NUCLEOTIDE SEQUENCE [LARGE SCALE GENOMIC DNA]</scope>
</reference>
<sequence length="400" mass="46217">MSRIRRFEVVEHFPRYESSIFPFPNAAVLGDPFFPPHSIFEDELHQALGFPRFSKTRPFSFEDFEAVIDLIQIDETPFRSSTRRVTHRFDSGDLYLQALSDRVSALESGFHRLIWEEEEASDRKYTWTAEIKSPEKDRKYKWAAEIKNLPEKNYKLTAEKKLPEKNYKWTAEIKEKRDGGVPLERKYKIEVSEEANSKKKKKKNITEKVKKSSPARIVEIEEPSDHGAVVLRQVFAKRVEKKRGKSRELSEEEAVALIEKAFRAYLIRRSHTLRALRELAIAKNKLKEIRSLFNNFTYRRRLARDAAERQSFSEKIIVLLLTVDAIEGADLMVRGAKRSIVDELEAMLDVIDPQQPAGKYVSRRRTFDMPDAAINNEIAAGVAQVVQLLDQEEATSSGGK</sequence>
<dbReference type="InterPro" id="IPR040400">
    <property type="entry name" value="BAG5/6/7/8"/>
</dbReference>
<dbReference type="PANTHER" id="PTHR33322">
    <property type="entry name" value="BAG DOMAIN CONTAINING PROTEIN, EXPRESSED"/>
    <property type="match status" value="1"/>
</dbReference>
<dbReference type="GO" id="GO:0009506">
    <property type="term" value="C:plasmodesma"/>
    <property type="evidence" value="ECO:0007669"/>
    <property type="project" value="TreeGrafter"/>
</dbReference>
<evidence type="ECO:0000313" key="3">
    <source>
        <dbReference type="Proteomes" id="UP000015453"/>
    </source>
</evidence>